<sequence>MLVIFSIAFIGLGILVRRKPDVFWRMDEAWKVRGEAEPSESYLESMRFRGFVSLIIGGYFLVWAALVIFL</sequence>
<feature type="domain" description="DUF6199" evidence="2">
    <location>
        <begin position="5"/>
        <end position="63"/>
    </location>
</feature>
<dbReference type="InterPro" id="IPR045679">
    <property type="entry name" value="DUF6199"/>
</dbReference>
<gene>
    <name evidence="3" type="ORF">ACFQ2Z_03235</name>
</gene>
<organism evidence="3 4">
    <name type="scientific">Paenibacillus timonensis</name>
    <dbReference type="NCBI Taxonomy" id="225915"/>
    <lineage>
        <taxon>Bacteria</taxon>
        <taxon>Bacillati</taxon>
        <taxon>Bacillota</taxon>
        <taxon>Bacilli</taxon>
        <taxon>Bacillales</taxon>
        <taxon>Paenibacillaceae</taxon>
        <taxon>Paenibacillus</taxon>
    </lineage>
</organism>
<keyword evidence="4" id="KW-1185">Reference proteome</keyword>
<dbReference type="RefSeq" id="WP_333492540.1">
    <property type="nucleotide sequence ID" value="NZ_JAKSXN010000019.1"/>
</dbReference>
<keyword evidence="1" id="KW-0812">Transmembrane</keyword>
<evidence type="ECO:0000313" key="4">
    <source>
        <dbReference type="Proteomes" id="UP001597211"/>
    </source>
</evidence>
<evidence type="ECO:0000313" key="3">
    <source>
        <dbReference type="EMBL" id="MFD1180363.1"/>
    </source>
</evidence>
<protein>
    <submittedName>
        <fullName evidence="3">DUF6199 family natural product biosynthesis protein</fullName>
    </submittedName>
</protein>
<accession>A0ABW3S7A8</accession>
<dbReference type="Pfam" id="PF19701">
    <property type="entry name" value="DUF6199"/>
    <property type="match status" value="1"/>
</dbReference>
<feature type="transmembrane region" description="Helical" evidence="1">
    <location>
        <begin position="48"/>
        <end position="69"/>
    </location>
</feature>
<comment type="caution">
    <text evidence="3">The sequence shown here is derived from an EMBL/GenBank/DDBJ whole genome shotgun (WGS) entry which is preliminary data.</text>
</comment>
<proteinExistence type="predicted"/>
<evidence type="ECO:0000256" key="1">
    <source>
        <dbReference type="SAM" id="Phobius"/>
    </source>
</evidence>
<dbReference type="Proteomes" id="UP001597211">
    <property type="component" value="Unassembled WGS sequence"/>
</dbReference>
<reference evidence="4" key="1">
    <citation type="journal article" date="2019" name="Int. J. Syst. Evol. Microbiol.">
        <title>The Global Catalogue of Microorganisms (GCM) 10K type strain sequencing project: providing services to taxonomists for standard genome sequencing and annotation.</title>
        <authorList>
            <consortium name="The Broad Institute Genomics Platform"/>
            <consortium name="The Broad Institute Genome Sequencing Center for Infectious Disease"/>
            <person name="Wu L."/>
            <person name="Ma J."/>
        </authorList>
    </citation>
    <scope>NUCLEOTIDE SEQUENCE [LARGE SCALE GENOMIC DNA]</scope>
    <source>
        <strain evidence="4">CCUG 48216</strain>
    </source>
</reference>
<name>A0ABW3S7A8_9BACL</name>
<evidence type="ECO:0000259" key="2">
    <source>
        <dbReference type="Pfam" id="PF19701"/>
    </source>
</evidence>
<keyword evidence="1" id="KW-1133">Transmembrane helix</keyword>
<dbReference type="EMBL" id="JBHTKZ010000003">
    <property type="protein sequence ID" value="MFD1180363.1"/>
    <property type="molecule type" value="Genomic_DNA"/>
</dbReference>
<keyword evidence="1" id="KW-0472">Membrane</keyword>